<accession>A0A6J5L683</accession>
<protein>
    <submittedName>
        <fullName evidence="1">Uncharacterized protein</fullName>
    </submittedName>
</protein>
<sequence>MLGYPKDSKPIIQWKHIDGPLLICSNGLVHWLTIFEQLMLMVGATSIEKLNRTIIKKNEQKN</sequence>
<name>A0A6J5L683_9CAUD</name>
<evidence type="ECO:0000313" key="1">
    <source>
        <dbReference type="EMBL" id="CAB4129891.1"/>
    </source>
</evidence>
<dbReference type="EMBL" id="LR796237">
    <property type="protein sequence ID" value="CAB4129891.1"/>
    <property type="molecule type" value="Genomic_DNA"/>
</dbReference>
<organism evidence="1">
    <name type="scientific">uncultured Caudovirales phage</name>
    <dbReference type="NCBI Taxonomy" id="2100421"/>
    <lineage>
        <taxon>Viruses</taxon>
        <taxon>Duplodnaviria</taxon>
        <taxon>Heunggongvirae</taxon>
        <taxon>Uroviricota</taxon>
        <taxon>Caudoviricetes</taxon>
        <taxon>Peduoviridae</taxon>
        <taxon>Maltschvirus</taxon>
        <taxon>Maltschvirus maltsch</taxon>
    </lineage>
</organism>
<gene>
    <name evidence="1" type="ORF">UFOVP116_165</name>
</gene>
<reference evidence="1" key="1">
    <citation type="submission" date="2020-04" db="EMBL/GenBank/DDBJ databases">
        <authorList>
            <person name="Chiriac C."/>
            <person name="Salcher M."/>
            <person name="Ghai R."/>
            <person name="Kavagutti S V."/>
        </authorList>
    </citation>
    <scope>NUCLEOTIDE SEQUENCE</scope>
</reference>
<proteinExistence type="predicted"/>